<sequence length="196" mass="21941">MKFNVLVVAAMVITSVNAGRHKRLPGYPKNNDGPAPILSLDLSDDDDDVFQGPGPSKGELGDSLNIEEAYGAVPTCDPVLLRLHDLQDKIRNLVTEGQSCLQTLHELHVGLGRSSNEGNDEFFESLNELKAKMETVEINLFSLGDKYHQVLLRFEGCSSESRDSMTAEDLMKLENFFDNALKSLDDRIPQRFRRFQ</sequence>
<keyword evidence="1" id="KW-0732">Signal</keyword>
<name>A0ABQ8F0Z8_9FUNG</name>
<feature type="signal peptide" evidence="1">
    <location>
        <begin position="1"/>
        <end position="18"/>
    </location>
</feature>
<gene>
    <name evidence="2" type="ORF">BASA50_010513</name>
</gene>
<organism evidence="2 3">
    <name type="scientific">Batrachochytrium salamandrivorans</name>
    <dbReference type="NCBI Taxonomy" id="1357716"/>
    <lineage>
        <taxon>Eukaryota</taxon>
        <taxon>Fungi</taxon>
        <taxon>Fungi incertae sedis</taxon>
        <taxon>Chytridiomycota</taxon>
        <taxon>Chytridiomycota incertae sedis</taxon>
        <taxon>Chytridiomycetes</taxon>
        <taxon>Rhizophydiales</taxon>
        <taxon>Rhizophydiales incertae sedis</taxon>
        <taxon>Batrachochytrium</taxon>
    </lineage>
</organism>
<dbReference type="EMBL" id="JAFCIX010000494">
    <property type="protein sequence ID" value="KAH6588712.1"/>
    <property type="molecule type" value="Genomic_DNA"/>
</dbReference>
<keyword evidence="3" id="KW-1185">Reference proteome</keyword>
<protein>
    <submittedName>
        <fullName evidence="2">Uncharacterized protein</fullName>
    </submittedName>
</protein>
<accession>A0ABQ8F0Z8</accession>
<evidence type="ECO:0000313" key="2">
    <source>
        <dbReference type="EMBL" id="KAH6588712.1"/>
    </source>
</evidence>
<evidence type="ECO:0000256" key="1">
    <source>
        <dbReference type="SAM" id="SignalP"/>
    </source>
</evidence>
<comment type="caution">
    <text evidence="2">The sequence shown here is derived from an EMBL/GenBank/DDBJ whole genome shotgun (WGS) entry which is preliminary data.</text>
</comment>
<proteinExistence type="predicted"/>
<feature type="chain" id="PRO_5045160353" evidence="1">
    <location>
        <begin position="19"/>
        <end position="196"/>
    </location>
</feature>
<dbReference type="Proteomes" id="UP001648503">
    <property type="component" value="Unassembled WGS sequence"/>
</dbReference>
<evidence type="ECO:0000313" key="3">
    <source>
        <dbReference type="Proteomes" id="UP001648503"/>
    </source>
</evidence>
<reference evidence="2 3" key="1">
    <citation type="submission" date="2021-02" db="EMBL/GenBank/DDBJ databases">
        <title>Variation within the Batrachochytrium salamandrivorans European outbreak.</title>
        <authorList>
            <person name="Kelly M."/>
            <person name="Pasmans F."/>
            <person name="Shea T.P."/>
            <person name="Munoz J.F."/>
            <person name="Carranza S."/>
            <person name="Cuomo C.A."/>
            <person name="Martel A."/>
        </authorList>
    </citation>
    <scope>NUCLEOTIDE SEQUENCE [LARGE SCALE GENOMIC DNA]</scope>
    <source>
        <strain evidence="2 3">AMFP18/2</strain>
    </source>
</reference>